<dbReference type="SUPFAM" id="SSF57701">
    <property type="entry name" value="Zn2/Cys6 DNA-binding domain"/>
    <property type="match status" value="1"/>
</dbReference>
<comment type="caution">
    <text evidence="4">The sequence shown here is derived from an EMBL/GenBank/DDBJ whole genome shotgun (WGS) entry which is preliminary data.</text>
</comment>
<dbReference type="EMBL" id="WIGN01000081">
    <property type="protein sequence ID" value="KAF6810871.1"/>
    <property type="molecule type" value="Genomic_DNA"/>
</dbReference>
<dbReference type="PANTHER" id="PTHR38791">
    <property type="entry name" value="ZN(II)2CYS6 TRANSCRIPTION FACTOR (EUROFUNG)-RELATED-RELATED"/>
    <property type="match status" value="1"/>
</dbReference>
<dbReference type="PROSITE" id="PS50048">
    <property type="entry name" value="ZN2_CY6_FUNGAL_2"/>
    <property type="match status" value="1"/>
</dbReference>
<evidence type="ECO:0000256" key="1">
    <source>
        <dbReference type="ARBA" id="ARBA00023242"/>
    </source>
</evidence>
<dbReference type="Gene3D" id="4.10.240.10">
    <property type="entry name" value="Zn(2)-C6 fungal-type DNA-binding domain"/>
    <property type="match status" value="1"/>
</dbReference>
<dbReference type="InterPro" id="IPR021858">
    <property type="entry name" value="Fun_TF"/>
</dbReference>
<keyword evidence="1" id="KW-0539">Nucleus</keyword>
<dbReference type="CDD" id="cd00067">
    <property type="entry name" value="GAL4"/>
    <property type="match status" value="1"/>
</dbReference>
<dbReference type="GO" id="GO:0008270">
    <property type="term" value="F:zinc ion binding"/>
    <property type="evidence" value="ECO:0007669"/>
    <property type="project" value="InterPro"/>
</dbReference>
<keyword evidence="5" id="KW-1185">Reference proteome</keyword>
<evidence type="ECO:0000256" key="2">
    <source>
        <dbReference type="SAM" id="MobiDB-lite"/>
    </source>
</evidence>
<evidence type="ECO:0000313" key="4">
    <source>
        <dbReference type="EMBL" id="KAF6810871.1"/>
    </source>
</evidence>
<dbReference type="PROSITE" id="PS00463">
    <property type="entry name" value="ZN2_CY6_FUNGAL_1"/>
    <property type="match status" value="1"/>
</dbReference>
<evidence type="ECO:0000259" key="3">
    <source>
        <dbReference type="PROSITE" id="PS50048"/>
    </source>
</evidence>
<proteinExistence type="predicted"/>
<dbReference type="InterPro" id="IPR053175">
    <property type="entry name" value="DHMBA_Reg_Transcription_Factor"/>
</dbReference>
<protein>
    <submittedName>
        <fullName evidence="4">C6 zinc finger transcription factor</fullName>
    </submittedName>
</protein>
<organism evidence="4 5">
    <name type="scientific">Colletotrichum sojae</name>
    <dbReference type="NCBI Taxonomy" id="2175907"/>
    <lineage>
        <taxon>Eukaryota</taxon>
        <taxon>Fungi</taxon>
        <taxon>Dikarya</taxon>
        <taxon>Ascomycota</taxon>
        <taxon>Pezizomycotina</taxon>
        <taxon>Sordariomycetes</taxon>
        <taxon>Hypocreomycetidae</taxon>
        <taxon>Glomerellales</taxon>
        <taxon>Glomerellaceae</taxon>
        <taxon>Colletotrichum</taxon>
        <taxon>Colletotrichum orchidearum species complex</taxon>
    </lineage>
</organism>
<accession>A0A8H6MWL1</accession>
<dbReference type="InterPro" id="IPR036864">
    <property type="entry name" value="Zn2-C6_fun-type_DNA-bd_sf"/>
</dbReference>
<dbReference type="AlphaFoldDB" id="A0A8H6MWL1"/>
<dbReference type="Pfam" id="PF00172">
    <property type="entry name" value="Zn_clus"/>
    <property type="match status" value="1"/>
</dbReference>
<gene>
    <name evidence="4" type="ORF">CSOJ01_06086</name>
</gene>
<reference evidence="4 5" key="1">
    <citation type="journal article" date="2020" name="Phytopathology">
        <title>Genome Sequence Resources of Colletotrichum truncatum, C. plurivorum, C. musicola, and C. sojae: Four Species Pathogenic to Soybean (Glycine max).</title>
        <authorList>
            <person name="Rogerio F."/>
            <person name="Boufleur T.R."/>
            <person name="Ciampi-Guillardi M."/>
            <person name="Sukno S.A."/>
            <person name="Thon M.R."/>
            <person name="Massola Junior N.S."/>
            <person name="Baroncelli R."/>
        </authorList>
    </citation>
    <scope>NUCLEOTIDE SEQUENCE [LARGE SCALE GENOMIC DNA]</scope>
    <source>
        <strain evidence="4 5">LFN0009</strain>
    </source>
</reference>
<feature type="region of interest" description="Disordered" evidence="2">
    <location>
        <begin position="65"/>
        <end position="118"/>
    </location>
</feature>
<sequence length="552" mass="60980">MVFSGRPSEACYPCRKGRLRCDRLQPGCTQCSRKNMTCPGYRDLSDFYFRDETANAAFKVQNRKVRRRLPARARTQAQSSADAQSSKQAQAQTQTQTPTQTQQAAEAVASSSASTSVNPASARVTGTLVAVPASAASRGAGADAEADAAAVVRYRNVSQPLEDLARTYFMVDYIATSPFEYLPRLCPHGLNGNDALSAAILAASFASLSLKLFDNQMMKQARCYYARALCRTNQALGSAELAVQDGTLAAVLLLGLFEAIVFTGKQSLDSWNAHTIGAVELLRLRGPQQLRTPLGRQLFIHSSGNIRTSCAHTKNPVPPRLLSLYEDVRPQLDLHDPVSKLVPVVDQLASLRSRAERADDRHRRDLILEALTLDADTARMGQAVPEEWKFAARLPGERAPMTYKGISLRYPSLQALRYWNAVRIIRMFLNDLVSAHSALILHQGPDLDDETDYDELQRLTARTMSTLVIEVLASCGEYLEPAEERFSVAARCLIWPLTVIAEASLTPPDARRFAVDCLDRLGRDCRIPQDADVTTWRRGVQETGWYVSPPSY</sequence>
<evidence type="ECO:0000313" key="5">
    <source>
        <dbReference type="Proteomes" id="UP000652219"/>
    </source>
</evidence>
<feature type="domain" description="Zn(2)-C6 fungal-type" evidence="3">
    <location>
        <begin position="10"/>
        <end position="38"/>
    </location>
</feature>
<dbReference type="Pfam" id="PF11951">
    <property type="entry name" value="Fungal_trans_2"/>
    <property type="match status" value="1"/>
</dbReference>
<name>A0A8H6MWL1_9PEZI</name>
<dbReference type="InterPro" id="IPR001138">
    <property type="entry name" value="Zn2Cys6_DnaBD"/>
</dbReference>
<feature type="compositionally biased region" description="Low complexity" evidence="2">
    <location>
        <begin position="72"/>
        <end position="118"/>
    </location>
</feature>
<dbReference type="Proteomes" id="UP000652219">
    <property type="component" value="Unassembled WGS sequence"/>
</dbReference>
<dbReference type="SMART" id="SM00066">
    <property type="entry name" value="GAL4"/>
    <property type="match status" value="1"/>
</dbReference>
<dbReference type="GO" id="GO:0000981">
    <property type="term" value="F:DNA-binding transcription factor activity, RNA polymerase II-specific"/>
    <property type="evidence" value="ECO:0007669"/>
    <property type="project" value="InterPro"/>
</dbReference>